<reference evidence="1" key="1">
    <citation type="submission" date="2014-09" db="EMBL/GenBank/DDBJ databases">
        <authorList>
            <person name="Magalhaes I.L.F."/>
            <person name="Oliveira U."/>
            <person name="Santos F.R."/>
            <person name="Vidigal T.H.D.A."/>
            <person name="Brescovit A.D."/>
            <person name="Santos A.J."/>
        </authorList>
    </citation>
    <scope>NUCLEOTIDE SEQUENCE</scope>
    <source>
        <tissue evidence="1">Shoot tissue taken approximately 20 cm above the soil surface</tissue>
    </source>
</reference>
<evidence type="ECO:0000313" key="1">
    <source>
        <dbReference type="EMBL" id="JAD75773.1"/>
    </source>
</evidence>
<dbReference type="AlphaFoldDB" id="A0A0A9M7R4"/>
<organism evidence="1">
    <name type="scientific">Arundo donax</name>
    <name type="common">Giant reed</name>
    <name type="synonym">Donax arundinaceus</name>
    <dbReference type="NCBI Taxonomy" id="35708"/>
    <lineage>
        <taxon>Eukaryota</taxon>
        <taxon>Viridiplantae</taxon>
        <taxon>Streptophyta</taxon>
        <taxon>Embryophyta</taxon>
        <taxon>Tracheophyta</taxon>
        <taxon>Spermatophyta</taxon>
        <taxon>Magnoliopsida</taxon>
        <taxon>Liliopsida</taxon>
        <taxon>Poales</taxon>
        <taxon>Poaceae</taxon>
        <taxon>PACMAD clade</taxon>
        <taxon>Arundinoideae</taxon>
        <taxon>Arundineae</taxon>
        <taxon>Arundo</taxon>
    </lineage>
</organism>
<proteinExistence type="predicted"/>
<accession>A0A0A9M7R4</accession>
<sequence>MFIVLLSFYPAQCIYDPAVRCLPLITKLSVGIMSVIIAMW</sequence>
<protein>
    <submittedName>
        <fullName evidence="1">Uncharacterized protein</fullName>
    </submittedName>
</protein>
<name>A0A0A9M7R4_ARUDO</name>
<dbReference type="EMBL" id="GBRH01222122">
    <property type="protein sequence ID" value="JAD75773.1"/>
    <property type="molecule type" value="Transcribed_RNA"/>
</dbReference>
<reference evidence="1" key="2">
    <citation type="journal article" date="2015" name="Data Brief">
        <title>Shoot transcriptome of the giant reed, Arundo donax.</title>
        <authorList>
            <person name="Barrero R.A."/>
            <person name="Guerrero F.D."/>
            <person name="Moolhuijzen P."/>
            <person name="Goolsby J.A."/>
            <person name="Tidwell J."/>
            <person name="Bellgard S.E."/>
            <person name="Bellgard M.I."/>
        </authorList>
    </citation>
    <scope>NUCLEOTIDE SEQUENCE</scope>
    <source>
        <tissue evidence="1">Shoot tissue taken approximately 20 cm above the soil surface</tissue>
    </source>
</reference>